<feature type="region of interest" description="Disordered" evidence="1">
    <location>
        <begin position="1"/>
        <end position="21"/>
    </location>
</feature>
<protein>
    <submittedName>
        <fullName evidence="2">Uncharacterized protein</fullName>
    </submittedName>
</protein>
<name>A0A0A9GXU3_ARUDO</name>
<accession>A0A0A9GXU3</accession>
<proteinExistence type="predicted"/>
<evidence type="ECO:0000256" key="1">
    <source>
        <dbReference type="SAM" id="MobiDB-lite"/>
    </source>
</evidence>
<feature type="compositionally biased region" description="Polar residues" evidence="1">
    <location>
        <begin position="12"/>
        <end position="21"/>
    </location>
</feature>
<reference evidence="2" key="1">
    <citation type="submission" date="2014-09" db="EMBL/GenBank/DDBJ databases">
        <authorList>
            <person name="Magalhaes I.L.F."/>
            <person name="Oliveira U."/>
            <person name="Santos F.R."/>
            <person name="Vidigal T.H.D.A."/>
            <person name="Brescovit A.D."/>
            <person name="Santos A.J."/>
        </authorList>
    </citation>
    <scope>NUCLEOTIDE SEQUENCE</scope>
    <source>
        <tissue evidence="2">Shoot tissue taken approximately 20 cm above the soil surface</tissue>
    </source>
</reference>
<organism evidence="2">
    <name type="scientific">Arundo donax</name>
    <name type="common">Giant reed</name>
    <name type="synonym">Donax arundinaceus</name>
    <dbReference type="NCBI Taxonomy" id="35708"/>
    <lineage>
        <taxon>Eukaryota</taxon>
        <taxon>Viridiplantae</taxon>
        <taxon>Streptophyta</taxon>
        <taxon>Embryophyta</taxon>
        <taxon>Tracheophyta</taxon>
        <taxon>Spermatophyta</taxon>
        <taxon>Magnoliopsida</taxon>
        <taxon>Liliopsida</taxon>
        <taxon>Poales</taxon>
        <taxon>Poaceae</taxon>
        <taxon>PACMAD clade</taxon>
        <taxon>Arundinoideae</taxon>
        <taxon>Arundineae</taxon>
        <taxon>Arundo</taxon>
    </lineage>
</organism>
<dbReference type="AlphaFoldDB" id="A0A0A9GXU3"/>
<evidence type="ECO:0000313" key="2">
    <source>
        <dbReference type="EMBL" id="JAE29342.1"/>
    </source>
</evidence>
<dbReference type="EMBL" id="GBRH01168554">
    <property type="protein sequence ID" value="JAE29342.1"/>
    <property type="molecule type" value="Transcribed_RNA"/>
</dbReference>
<reference evidence="2" key="2">
    <citation type="journal article" date="2015" name="Data Brief">
        <title>Shoot transcriptome of the giant reed, Arundo donax.</title>
        <authorList>
            <person name="Barrero R.A."/>
            <person name="Guerrero F.D."/>
            <person name="Moolhuijzen P."/>
            <person name="Goolsby J.A."/>
            <person name="Tidwell J."/>
            <person name="Bellgard S.E."/>
            <person name="Bellgard M.I."/>
        </authorList>
    </citation>
    <scope>NUCLEOTIDE SEQUENCE</scope>
    <source>
        <tissue evidence="2">Shoot tissue taken approximately 20 cm above the soil surface</tissue>
    </source>
</reference>
<sequence length="21" mass="2238">MSQNSQRKREINASSGVTGTS</sequence>